<evidence type="ECO:0000313" key="1">
    <source>
        <dbReference type="EMBL" id="JAD55710.1"/>
    </source>
</evidence>
<dbReference type="AlphaFoldDB" id="A0A0A9B3H6"/>
<dbReference type="EMBL" id="GBRH01242185">
    <property type="protein sequence ID" value="JAD55710.1"/>
    <property type="molecule type" value="Transcribed_RNA"/>
</dbReference>
<organism evidence="1">
    <name type="scientific">Arundo donax</name>
    <name type="common">Giant reed</name>
    <name type="synonym">Donax arundinaceus</name>
    <dbReference type="NCBI Taxonomy" id="35708"/>
    <lineage>
        <taxon>Eukaryota</taxon>
        <taxon>Viridiplantae</taxon>
        <taxon>Streptophyta</taxon>
        <taxon>Embryophyta</taxon>
        <taxon>Tracheophyta</taxon>
        <taxon>Spermatophyta</taxon>
        <taxon>Magnoliopsida</taxon>
        <taxon>Liliopsida</taxon>
        <taxon>Poales</taxon>
        <taxon>Poaceae</taxon>
        <taxon>PACMAD clade</taxon>
        <taxon>Arundinoideae</taxon>
        <taxon>Arundineae</taxon>
        <taxon>Arundo</taxon>
    </lineage>
</organism>
<name>A0A0A9B3H6_ARUDO</name>
<proteinExistence type="predicted"/>
<accession>A0A0A9B3H6</accession>
<sequence>MYTGLVSSWCVHSKRCLTCELWYHRLVYLDVLSRCSGGIGHYETTD</sequence>
<reference evidence="1" key="2">
    <citation type="journal article" date="2015" name="Data Brief">
        <title>Shoot transcriptome of the giant reed, Arundo donax.</title>
        <authorList>
            <person name="Barrero R.A."/>
            <person name="Guerrero F.D."/>
            <person name="Moolhuijzen P."/>
            <person name="Goolsby J.A."/>
            <person name="Tidwell J."/>
            <person name="Bellgard S.E."/>
            <person name="Bellgard M.I."/>
        </authorList>
    </citation>
    <scope>NUCLEOTIDE SEQUENCE</scope>
    <source>
        <tissue evidence="1">Shoot tissue taken approximately 20 cm above the soil surface</tissue>
    </source>
</reference>
<reference evidence="1" key="1">
    <citation type="submission" date="2014-09" db="EMBL/GenBank/DDBJ databases">
        <authorList>
            <person name="Magalhaes I.L.F."/>
            <person name="Oliveira U."/>
            <person name="Santos F.R."/>
            <person name="Vidigal T.H.D.A."/>
            <person name="Brescovit A.D."/>
            <person name="Santos A.J."/>
        </authorList>
    </citation>
    <scope>NUCLEOTIDE SEQUENCE</scope>
    <source>
        <tissue evidence="1">Shoot tissue taken approximately 20 cm above the soil surface</tissue>
    </source>
</reference>
<protein>
    <submittedName>
        <fullName evidence="1">Uncharacterized protein</fullName>
    </submittedName>
</protein>